<dbReference type="SUPFAM" id="SSF55729">
    <property type="entry name" value="Acyl-CoA N-acyltransferases (Nat)"/>
    <property type="match status" value="1"/>
</dbReference>
<gene>
    <name evidence="2" type="ORF">HDE69_000484</name>
</gene>
<dbReference type="Pfam" id="PF08445">
    <property type="entry name" value="FR47"/>
    <property type="match status" value="1"/>
</dbReference>
<protein>
    <submittedName>
        <fullName evidence="2">GNAT superfamily N-acetyltransferase</fullName>
    </submittedName>
</protein>
<dbReference type="RefSeq" id="WP_183865586.1">
    <property type="nucleotide sequence ID" value="NZ_JACHCF010000001.1"/>
</dbReference>
<dbReference type="PROSITE" id="PS51186">
    <property type="entry name" value="GNAT"/>
    <property type="match status" value="1"/>
</dbReference>
<organism evidence="2 3">
    <name type="scientific">Pedobacter cryoconitis</name>
    <dbReference type="NCBI Taxonomy" id="188932"/>
    <lineage>
        <taxon>Bacteria</taxon>
        <taxon>Pseudomonadati</taxon>
        <taxon>Bacteroidota</taxon>
        <taxon>Sphingobacteriia</taxon>
        <taxon>Sphingobacteriales</taxon>
        <taxon>Sphingobacteriaceae</taxon>
        <taxon>Pedobacter</taxon>
    </lineage>
</organism>
<feature type="domain" description="N-acetyltransferase" evidence="1">
    <location>
        <begin position="104"/>
        <end position="233"/>
    </location>
</feature>
<dbReference type="InterPro" id="IPR013653">
    <property type="entry name" value="GCN5-like_dom"/>
</dbReference>
<dbReference type="Proteomes" id="UP000537718">
    <property type="component" value="Unassembled WGS sequence"/>
</dbReference>
<dbReference type="GO" id="GO:0016747">
    <property type="term" value="F:acyltransferase activity, transferring groups other than amino-acyl groups"/>
    <property type="evidence" value="ECO:0007669"/>
    <property type="project" value="InterPro"/>
</dbReference>
<dbReference type="CDD" id="cd04301">
    <property type="entry name" value="NAT_SF"/>
    <property type="match status" value="1"/>
</dbReference>
<dbReference type="InterPro" id="IPR016181">
    <property type="entry name" value="Acyl_CoA_acyltransferase"/>
</dbReference>
<dbReference type="InterPro" id="IPR000182">
    <property type="entry name" value="GNAT_dom"/>
</dbReference>
<comment type="caution">
    <text evidence="2">The sequence shown here is derived from an EMBL/GenBank/DDBJ whole genome shotgun (WGS) entry which is preliminary data.</text>
</comment>
<accession>A0A7W9DHT7</accession>
<reference evidence="2 3" key="1">
    <citation type="submission" date="2020-08" db="EMBL/GenBank/DDBJ databases">
        <title>Genomic Encyclopedia of Type Strains, Phase IV (KMG-V): Genome sequencing to study the core and pangenomes of soil and plant-associated prokaryotes.</title>
        <authorList>
            <person name="Whitman W."/>
        </authorList>
    </citation>
    <scope>NUCLEOTIDE SEQUENCE [LARGE SCALE GENOMIC DNA]</scope>
    <source>
        <strain evidence="2 3">MP7CTX6</strain>
    </source>
</reference>
<keyword evidence="2" id="KW-0808">Transferase</keyword>
<evidence type="ECO:0000259" key="1">
    <source>
        <dbReference type="PROSITE" id="PS51186"/>
    </source>
</evidence>
<evidence type="ECO:0000313" key="3">
    <source>
        <dbReference type="Proteomes" id="UP000537718"/>
    </source>
</evidence>
<dbReference type="Gene3D" id="3.40.630.30">
    <property type="match status" value="1"/>
</dbReference>
<proteinExistence type="predicted"/>
<name>A0A7W9DHT7_9SPHI</name>
<dbReference type="AlphaFoldDB" id="A0A7W9DHT7"/>
<sequence length="233" mass="26186">MKKDLTLLDNPIWSALDTVHQGFSTGNRVIKRYSAGTIPFMGMASPDGELLRQIAPYFTANEEVFLKDELDFIPEEWEVLNKLNCLQMVYVPTLSTEVNMDAIIKLSANDAGDLSRLVNLVQPGFFKERTSSLGDYYGIKKDGKLVAAAGERFNLNGFTELSAVSTHPDHTGNGYAQRLLNVLCNKNLEQGNTPFLHVVDTNTRAIQIYEHLHFETRINFPLLKLKYMGSKLV</sequence>
<evidence type="ECO:0000313" key="2">
    <source>
        <dbReference type="EMBL" id="MBB5619448.1"/>
    </source>
</evidence>
<dbReference type="EMBL" id="JACHCF010000001">
    <property type="protein sequence ID" value="MBB5619448.1"/>
    <property type="molecule type" value="Genomic_DNA"/>
</dbReference>